<sequence>MPYKDINNNPISPAQNPYIGAGSAASVADQNNQVYIVHTRAIKTVLEGVQRSLKFNRSIRLFFVGDYGYGKTTHLNLIAKEVRTLNGICIPIQFQRLPLRTSNDPEEDLLRLQGAILAKISSVLNDERLVNKEDTRKILDERSYVDIIEAIYEILNKTNKTKILLIFDEIEFLFSKLKIDIPDFMSFLHGLSEKMFVRPGWGVCASITQREYYSKIVEEAGQLQEGRFDFHIIEPLSPLEVREYIEKKNSSLTNRVKERGYPFDEEVIGFITTVSGGIPRYIETVCELIWSEAEAKHEPEQLIKIETARRIFSNKYLSRANKYFAELCRSFSVSDQAEAFLKLLFYSGGWRKTTQDLLALKDSSPISYFHGLSESQAKYRLDEAGRELRNNQELTTFLEVFGKRPFKYTLKNLVFKSIFDFR</sequence>
<gene>
    <name evidence="1" type="ORF">ACE1CC_27875</name>
</gene>
<evidence type="ECO:0000313" key="2">
    <source>
        <dbReference type="Proteomes" id="UP001576774"/>
    </source>
</evidence>
<evidence type="ECO:0000313" key="1">
    <source>
        <dbReference type="EMBL" id="MFB2880684.1"/>
    </source>
</evidence>
<dbReference type="RefSeq" id="WP_413273688.1">
    <property type="nucleotide sequence ID" value="NZ_JBHFNQ010000206.1"/>
</dbReference>
<dbReference type="Gene3D" id="3.40.50.300">
    <property type="entry name" value="P-loop containing nucleotide triphosphate hydrolases"/>
    <property type="match status" value="1"/>
</dbReference>
<evidence type="ECO:0008006" key="3">
    <source>
        <dbReference type="Google" id="ProtNLM"/>
    </source>
</evidence>
<name>A0ABV4XD11_9CYAN</name>
<proteinExistence type="predicted"/>
<dbReference type="EMBL" id="JBHFNQ010000206">
    <property type="protein sequence ID" value="MFB2880684.1"/>
    <property type="molecule type" value="Genomic_DNA"/>
</dbReference>
<organism evidence="1 2">
    <name type="scientific">Floridaenema aerugineum BLCC-F46</name>
    <dbReference type="NCBI Taxonomy" id="3153654"/>
    <lineage>
        <taxon>Bacteria</taxon>
        <taxon>Bacillati</taxon>
        <taxon>Cyanobacteriota</taxon>
        <taxon>Cyanophyceae</taxon>
        <taxon>Oscillatoriophycideae</taxon>
        <taxon>Aerosakkonematales</taxon>
        <taxon>Aerosakkonemataceae</taxon>
        <taxon>Floridanema</taxon>
        <taxon>Floridanema aerugineum</taxon>
    </lineage>
</organism>
<keyword evidence="2" id="KW-1185">Reference proteome</keyword>
<dbReference type="SUPFAM" id="SSF52540">
    <property type="entry name" value="P-loop containing nucleoside triphosphate hydrolases"/>
    <property type="match status" value="1"/>
</dbReference>
<reference evidence="1 2" key="1">
    <citation type="submission" date="2024-09" db="EMBL/GenBank/DDBJ databases">
        <title>Floridaenema gen nov. (Aerosakkonemataceae, Aerosakkonematales ord. nov., Cyanobacteria) from benthic tropical and subtropical fresh waters, with the description of four new species.</title>
        <authorList>
            <person name="Moretto J.A."/>
            <person name="Berthold D.E."/>
            <person name="Lefler F.W."/>
            <person name="Huang I.-S."/>
            <person name="Laughinghouse H. IV."/>
        </authorList>
    </citation>
    <scope>NUCLEOTIDE SEQUENCE [LARGE SCALE GENOMIC DNA]</scope>
    <source>
        <strain evidence="1 2">BLCC-F46</strain>
    </source>
</reference>
<dbReference type="InterPro" id="IPR027417">
    <property type="entry name" value="P-loop_NTPase"/>
</dbReference>
<protein>
    <recommendedName>
        <fullName evidence="3">Orc1-like AAA ATPase domain-containing protein</fullName>
    </recommendedName>
</protein>
<comment type="caution">
    <text evidence="1">The sequence shown here is derived from an EMBL/GenBank/DDBJ whole genome shotgun (WGS) entry which is preliminary data.</text>
</comment>
<accession>A0ABV4XD11</accession>
<dbReference type="Proteomes" id="UP001576774">
    <property type="component" value="Unassembled WGS sequence"/>
</dbReference>